<dbReference type="GO" id="GO:0047952">
    <property type="term" value="F:glycerol-3-phosphate dehydrogenase [NAD(P)+] activity"/>
    <property type="evidence" value="ECO:0007669"/>
    <property type="project" value="UniProtKB-EC"/>
</dbReference>
<dbReference type="InterPro" id="IPR011128">
    <property type="entry name" value="G3P_DH_NAD-dep_N"/>
</dbReference>
<dbReference type="GO" id="GO:0046168">
    <property type="term" value="P:glycerol-3-phosphate catabolic process"/>
    <property type="evidence" value="ECO:0007669"/>
    <property type="project" value="InterPro"/>
</dbReference>
<dbReference type="InterPro" id="IPR013328">
    <property type="entry name" value="6PGD_dom2"/>
</dbReference>
<sequence length="346" mass="37520">MKGHITVLGAGAWGTVLSKILAENGYTVHLWSYESEVAEQINREHQNVAYLPHIVLPEQVIAYTHPEQAVLGSEAIINVVISRGIRDLLREMPIGVADKPWLSATKGLEPQTGLRISQILLSTGKAKREQLAVLSGPNLASEIALEAPATSVVGAETKEIALYFQSALMRPYFRIYIQPDPIGVELGGALKNIIALAAGICDGLKIGDNGKAALITRGLSEMTRLGVQLGAEAETFSGLSGMGDLVATCASHHSRNRWCGEQLGLGRNLDEIISSTHSVVEGVRTTQAVMDIARKLYLELPITSAVYEILFEGKDPAQQVEQLMSRMARPENVSLAQKKWERSSHL</sequence>
<dbReference type="GO" id="GO:0051287">
    <property type="term" value="F:NAD binding"/>
    <property type="evidence" value="ECO:0007669"/>
    <property type="project" value="InterPro"/>
</dbReference>
<keyword evidence="2 6" id="KW-0560">Oxidoreductase</keyword>
<dbReference type="PIRSF" id="PIRSF000114">
    <property type="entry name" value="Glycerol-3-P_dh"/>
    <property type="match status" value="1"/>
</dbReference>
<dbReference type="HAMAP" id="MF_00394">
    <property type="entry name" value="NAD_Glyc3P_dehydrog"/>
    <property type="match status" value="1"/>
</dbReference>
<dbReference type="Gene3D" id="3.40.50.720">
    <property type="entry name" value="NAD(P)-binding Rossmann-like Domain"/>
    <property type="match status" value="1"/>
</dbReference>
<proteinExistence type="inferred from homology"/>
<accession>A0A645ACV4</accession>
<comment type="similarity">
    <text evidence="1">Belongs to the NAD-dependent glycerol-3-phosphate dehydrogenase family.</text>
</comment>
<dbReference type="EMBL" id="VSSQ01013231">
    <property type="protein sequence ID" value="MPM51032.1"/>
    <property type="molecule type" value="Genomic_DNA"/>
</dbReference>
<evidence type="ECO:0000256" key="1">
    <source>
        <dbReference type="ARBA" id="ARBA00011009"/>
    </source>
</evidence>
<dbReference type="FunFam" id="1.10.1040.10:FF:000001">
    <property type="entry name" value="Glycerol-3-phosphate dehydrogenase [NAD(P)+]"/>
    <property type="match status" value="1"/>
</dbReference>
<dbReference type="SUPFAM" id="SSF51735">
    <property type="entry name" value="NAD(P)-binding Rossmann-fold domains"/>
    <property type="match status" value="1"/>
</dbReference>
<feature type="domain" description="Glycerol-3-phosphate dehydrogenase NAD-dependent N-terminal" evidence="4">
    <location>
        <begin position="5"/>
        <end position="160"/>
    </location>
</feature>
<dbReference type="PRINTS" id="PR00077">
    <property type="entry name" value="GPDHDRGNASE"/>
</dbReference>
<evidence type="ECO:0000256" key="2">
    <source>
        <dbReference type="ARBA" id="ARBA00023002"/>
    </source>
</evidence>
<comment type="caution">
    <text evidence="6">The sequence shown here is derived from an EMBL/GenBank/DDBJ whole genome shotgun (WGS) entry which is preliminary data.</text>
</comment>
<protein>
    <submittedName>
        <fullName evidence="6">Glycerol-3-phosphate dehydrogenase [NAD(P)+]</fullName>
        <ecNumber evidence="6">1.1.1.94</ecNumber>
    </submittedName>
</protein>
<dbReference type="Pfam" id="PF01210">
    <property type="entry name" value="NAD_Gly3P_dh_N"/>
    <property type="match status" value="1"/>
</dbReference>
<name>A0A645ACV4_9ZZZZ</name>
<gene>
    <name evidence="6" type="primary">gpsA_20</name>
    <name evidence="6" type="ORF">SDC9_97778</name>
</gene>
<dbReference type="InterPro" id="IPR036291">
    <property type="entry name" value="NAD(P)-bd_dom_sf"/>
</dbReference>
<dbReference type="GO" id="GO:0005829">
    <property type="term" value="C:cytosol"/>
    <property type="evidence" value="ECO:0007669"/>
    <property type="project" value="TreeGrafter"/>
</dbReference>
<dbReference type="PANTHER" id="PTHR11728:SF1">
    <property type="entry name" value="GLYCEROL-3-PHOSPHATE DEHYDROGENASE [NAD(+)] 2, CHLOROPLASTIC"/>
    <property type="match status" value="1"/>
</dbReference>
<dbReference type="PANTHER" id="PTHR11728">
    <property type="entry name" value="GLYCEROL-3-PHOSPHATE DEHYDROGENASE"/>
    <property type="match status" value="1"/>
</dbReference>
<evidence type="ECO:0000256" key="3">
    <source>
        <dbReference type="ARBA" id="ARBA00023027"/>
    </source>
</evidence>
<dbReference type="InterPro" id="IPR006109">
    <property type="entry name" value="G3P_DH_NAD-dep_C"/>
</dbReference>
<organism evidence="6">
    <name type="scientific">bioreactor metagenome</name>
    <dbReference type="NCBI Taxonomy" id="1076179"/>
    <lineage>
        <taxon>unclassified sequences</taxon>
        <taxon>metagenomes</taxon>
        <taxon>ecological metagenomes</taxon>
    </lineage>
</organism>
<dbReference type="Gene3D" id="1.10.1040.10">
    <property type="entry name" value="N-(1-d-carboxylethyl)-l-norvaline Dehydrogenase, domain 2"/>
    <property type="match status" value="1"/>
</dbReference>
<dbReference type="NCBIfam" id="NF000940">
    <property type="entry name" value="PRK00094.1-2"/>
    <property type="match status" value="1"/>
</dbReference>
<dbReference type="AlphaFoldDB" id="A0A645ACV4"/>
<dbReference type="InterPro" id="IPR008927">
    <property type="entry name" value="6-PGluconate_DH-like_C_sf"/>
</dbReference>
<dbReference type="InterPro" id="IPR006168">
    <property type="entry name" value="G3P_DH_NAD-dep"/>
</dbReference>
<evidence type="ECO:0000313" key="6">
    <source>
        <dbReference type="EMBL" id="MPM51032.1"/>
    </source>
</evidence>
<dbReference type="SUPFAM" id="SSF48179">
    <property type="entry name" value="6-phosphogluconate dehydrogenase C-terminal domain-like"/>
    <property type="match status" value="1"/>
</dbReference>
<evidence type="ECO:0000259" key="4">
    <source>
        <dbReference type="Pfam" id="PF01210"/>
    </source>
</evidence>
<evidence type="ECO:0000259" key="5">
    <source>
        <dbReference type="Pfam" id="PF07479"/>
    </source>
</evidence>
<dbReference type="NCBIfam" id="NF000942">
    <property type="entry name" value="PRK00094.1-4"/>
    <property type="match status" value="1"/>
</dbReference>
<reference evidence="6" key="1">
    <citation type="submission" date="2019-08" db="EMBL/GenBank/DDBJ databases">
        <authorList>
            <person name="Kucharzyk K."/>
            <person name="Murdoch R.W."/>
            <person name="Higgins S."/>
            <person name="Loffler F."/>
        </authorList>
    </citation>
    <scope>NUCLEOTIDE SEQUENCE</scope>
</reference>
<keyword evidence="3" id="KW-0520">NAD</keyword>
<dbReference type="GO" id="GO:0005975">
    <property type="term" value="P:carbohydrate metabolic process"/>
    <property type="evidence" value="ECO:0007669"/>
    <property type="project" value="InterPro"/>
</dbReference>
<dbReference type="EC" id="1.1.1.94" evidence="6"/>
<dbReference type="FunFam" id="3.40.50.720:FF:000019">
    <property type="entry name" value="Glycerol-3-phosphate dehydrogenase [NAD(P)+]"/>
    <property type="match status" value="1"/>
</dbReference>
<feature type="domain" description="Glycerol-3-phosphate dehydrogenase NAD-dependent C-terminal" evidence="5">
    <location>
        <begin position="180"/>
        <end position="320"/>
    </location>
</feature>
<dbReference type="Pfam" id="PF07479">
    <property type="entry name" value="NAD_Gly3P_dh_C"/>
    <property type="match status" value="1"/>
</dbReference>
<dbReference type="PROSITE" id="PS00957">
    <property type="entry name" value="NAD_G3PDH"/>
    <property type="match status" value="1"/>
</dbReference>